<name>A0A3Q2Y7W6_HIPCM</name>
<organism evidence="2 3">
    <name type="scientific">Hippocampus comes</name>
    <name type="common">Tiger tail seahorse</name>
    <dbReference type="NCBI Taxonomy" id="109280"/>
    <lineage>
        <taxon>Eukaryota</taxon>
        <taxon>Metazoa</taxon>
        <taxon>Chordata</taxon>
        <taxon>Craniata</taxon>
        <taxon>Vertebrata</taxon>
        <taxon>Euteleostomi</taxon>
        <taxon>Actinopterygii</taxon>
        <taxon>Neopterygii</taxon>
        <taxon>Teleostei</taxon>
        <taxon>Neoteleostei</taxon>
        <taxon>Acanthomorphata</taxon>
        <taxon>Syngnathiaria</taxon>
        <taxon>Syngnathiformes</taxon>
        <taxon>Syngnathoidei</taxon>
        <taxon>Syngnathidae</taxon>
        <taxon>Hippocampus</taxon>
    </lineage>
</organism>
<protein>
    <recommendedName>
        <fullName evidence="4">MORN repeat containing 3</fullName>
    </recommendedName>
</protein>
<reference evidence="2" key="1">
    <citation type="submission" date="2025-08" db="UniProtKB">
        <authorList>
            <consortium name="Ensembl"/>
        </authorList>
    </citation>
    <scope>IDENTIFICATION</scope>
</reference>
<evidence type="ECO:0000256" key="1">
    <source>
        <dbReference type="ARBA" id="ARBA00022737"/>
    </source>
</evidence>
<dbReference type="STRING" id="109280.ENSHCOP00000013824"/>
<sequence>MNGFFNILHHFCCVQVYEGSFYQDYRHGDGMYCWPTGNKFIGKFYLNWREGYGKHIFPDGATRSQNHRTAAPCFM</sequence>
<dbReference type="Pfam" id="PF02493">
    <property type="entry name" value="MORN"/>
    <property type="match status" value="2"/>
</dbReference>
<dbReference type="AlphaFoldDB" id="A0A3Q2Y7W6"/>
<keyword evidence="3" id="KW-1185">Reference proteome</keyword>
<reference evidence="2" key="2">
    <citation type="submission" date="2025-09" db="UniProtKB">
        <authorList>
            <consortium name="Ensembl"/>
        </authorList>
    </citation>
    <scope>IDENTIFICATION</scope>
</reference>
<dbReference type="GeneTree" id="ENSGT01030000237932"/>
<dbReference type="InterPro" id="IPR003409">
    <property type="entry name" value="MORN"/>
</dbReference>
<evidence type="ECO:0000313" key="3">
    <source>
        <dbReference type="Proteomes" id="UP000264820"/>
    </source>
</evidence>
<dbReference type="InterPro" id="IPR053064">
    <property type="entry name" value="Ankyrin-MYND_domain-protein"/>
</dbReference>
<evidence type="ECO:0000313" key="2">
    <source>
        <dbReference type="Ensembl" id="ENSHCOP00000013824.1"/>
    </source>
</evidence>
<accession>A0A3Q2Y7W6</accession>
<evidence type="ECO:0008006" key="4">
    <source>
        <dbReference type="Google" id="ProtNLM"/>
    </source>
</evidence>
<dbReference type="SUPFAM" id="SSF82185">
    <property type="entry name" value="Histone H3 K4-specific methyltransferase SET7/9 N-terminal domain"/>
    <property type="match status" value="1"/>
</dbReference>
<dbReference type="PANTHER" id="PTHR15897">
    <property type="entry name" value="ANKYRIN REPEAT AND MYND DOMAIN PROTEIN 1"/>
    <property type="match status" value="1"/>
</dbReference>
<dbReference type="Proteomes" id="UP000264820">
    <property type="component" value="Unplaced"/>
</dbReference>
<proteinExistence type="predicted"/>
<dbReference type="Gene3D" id="2.20.110.10">
    <property type="entry name" value="Histone H3 K4-specific methyltransferase SET7/9 N-terminal domain"/>
    <property type="match status" value="1"/>
</dbReference>
<dbReference type="Ensembl" id="ENSHCOT00000021260.1">
    <property type="protein sequence ID" value="ENSHCOP00000013824.1"/>
    <property type="gene ID" value="ENSHCOG00000017050.1"/>
</dbReference>
<dbReference type="PANTHER" id="PTHR15897:SF2">
    <property type="entry name" value="ANKYRIN REPEAT AND MYND DOMAIN-CONTAINING PROTEIN 1"/>
    <property type="match status" value="1"/>
</dbReference>
<keyword evidence="1" id="KW-0677">Repeat</keyword>